<name>A0A4C1Z6E8_EUMVA</name>
<comment type="caution">
    <text evidence="1">The sequence shown here is derived from an EMBL/GenBank/DDBJ whole genome shotgun (WGS) entry which is preliminary data.</text>
</comment>
<keyword evidence="2" id="KW-1185">Reference proteome</keyword>
<dbReference type="AlphaFoldDB" id="A0A4C1Z6E8"/>
<accession>A0A4C1Z6E8</accession>
<evidence type="ECO:0000313" key="1">
    <source>
        <dbReference type="EMBL" id="GBP83260.1"/>
    </source>
</evidence>
<proteinExistence type="predicted"/>
<organism evidence="1 2">
    <name type="scientific">Eumeta variegata</name>
    <name type="common">Bagworm moth</name>
    <name type="synonym">Eumeta japonica</name>
    <dbReference type="NCBI Taxonomy" id="151549"/>
    <lineage>
        <taxon>Eukaryota</taxon>
        <taxon>Metazoa</taxon>
        <taxon>Ecdysozoa</taxon>
        <taxon>Arthropoda</taxon>
        <taxon>Hexapoda</taxon>
        <taxon>Insecta</taxon>
        <taxon>Pterygota</taxon>
        <taxon>Neoptera</taxon>
        <taxon>Endopterygota</taxon>
        <taxon>Lepidoptera</taxon>
        <taxon>Glossata</taxon>
        <taxon>Ditrysia</taxon>
        <taxon>Tineoidea</taxon>
        <taxon>Psychidae</taxon>
        <taxon>Oiketicinae</taxon>
        <taxon>Eumeta</taxon>
    </lineage>
</organism>
<protein>
    <submittedName>
        <fullName evidence="1">Uncharacterized protein</fullName>
    </submittedName>
</protein>
<reference evidence="1 2" key="1">
    <citation type="journal article" date="2019" name="Commun. Biol.">
        <title>The bagworm genome reveals a unique fibroin gene that provides high tensile strength.</title>
        <authorList>
            <person name="Kono N."/>
            <person name="Nakamura H."/>
            <person name="Ohtoshi R."/>
            <person name="Tomita M."/>
            <person name="Numata K."/>
            <person name="Arakawa K."/>
        </authorList>
    </citation>
    <scope>NUCLEOTIDE SEQUENCE [LARGE SCALE GENOMIC DNA]</scope>
</reference>
<sequence length="104" mass="11318">MFTFPVGFGLFRRTSCCFDTYGDVSARAVSTPYPERISSMIVVFALKSGNKILNTDRENSNCIDRTKGQTFERGVLALRCFRSANRRGGAGACFESTAGGGADR</sequence>
<evidence type="ECO:0000313" key="2">
    <source>
        <dbReference type="Proteomes" id="UP000299102"/>
    </source>
</evidence>
<gene>
    <name evidence="1" type="ORF">EVAR_52061_1</name>
</gene>
<dbReference type="EMBL" id="BGZK01001611">
    <property type="protein sequence ID" value="GBP83260.1"/>
    <property type="molecule type" value="Genomic_DNA"/>
</dbReference>
<dbReference type="Proteomes" id="UP000299102">
    <property type="component" value="Unassembled WGS sequence"/>
</dbReference>